<dbReference type="RefSeq" id="WP_161928697.1">
    <property type="nucleotide sequence ID" value="NZ_BJOU01000019.1"/>
</dbReference>
<comment type="caution">
    <text evidence="3">The sequence shown here is derived from an EMBL/GenBank/DDBJ whole genome shotgun (WGS) entry which is preliminary data.</text>
</comment>
<dbReference type="AlphaFoldDB" id="A0A7I9V203"/>
<gene>
    <name evidence="3" type="ORF">nbrc107697_34640</name>
</gene>
<dbReference type="OrthoDB" id="7054907at2"/>
<evidence type="ECO:0000256" key="1">
    <source>
        <dbReference type="ARBA" id="ARBA00023002"/>
    </source>
</evidence>
<dbReference type="InterPro" id="IPR050564">
    <property type="entry name" value="F420-G6PD/mer"/>
</dbReference>
<dbReference type="Gene3D" id="3.20.20.30">
    <property type="entry name" value="Luciferase-like domain"/>
    <property type="match status" value="1"/>
</dbReference>
<dbReference type="InterPro" id="IPR036661">
    <property type="entry name" value="Luciferase-like_sf"/>
</dbReference>
<accession>A0A7I9V203</accession>
<evidence type="ECO:0000313" key="4">
    <source>
        <dbReference type="Proteomes" id="UP000444980"/>
    </source>
</evidence>
<dbReference type="Pfam" id="PF00296">
    <property type="entry name" value="Bac_luciferase"/>
    <property type="match status" value="1"/>
</dbReference>
<sequence>MEITIMHAVDSRKTLHLDEYIATLATFESEGFRRAWATQMPTDADTLTVLAVAGREVPRIEFATGVLPIQPQHPMKLAQQALTVNAITGGRLTLGIGLTHQVVTEGMWGISYDRPLRRMSEYLDGLLPLLSGEMADAVGTLTTTRGAMTLNEVPAPPVYLAALGPQMLGLAGRRTAGTVTWMTGPKTLRDHIVPTLREAAVSAGRTAGDVRTVAFLPLAVTDDVESSKAAAARQFRMYNSLPSYRAMLDREGYDTPTDAAIVGDEKSVTARIRELADAGVDEYVGIVFDRDDKVRERTRALLRELDGR</sequence>
<dbReference type="GO" id="GO:0016705">
    <property type="term" value="F:oxidoreductase activity, acting on paired donors, with incorporation or reduction of molecular oxygen"/>
    <property type="evidence" value="ECO:0007669"/>
    <property type="project" value="InterPro"/>
</dbReference>
<organism evidence="3 4">
    <name type="scientific">Gordonia crocea</name>
    <dbReference type="NCBI Taxonomy" id="589162"/>
    <lineage>
        <taxon>Bacteria</taxon>
        <taxon>Bacillati</taxon>
        <taxon>Actinomycetota</taxon>
        <taxon>Actinomycetes</taxon>
        <taxon>Mycobacteriales</taxon>
        <taxon>Gordoniaceae</taxon>
        <taxon>Gordonia</taxon>
    </lineage>
</organism>
<keyword evidence="1" id="KW-0560">Oxidoreductase</keyword>
<keyword evidence="4" id="KW-1185">Reference proteome</keyword>
<dbReference type="SUPFAM" id="SSF51679">
    <property type="entry name" value="Bacterial luciferase-like"/>
    <property type="match status" value="1"/>
</dbReference>
<evidence type="ECO:0000259" key="2">
    <source>
        <dbReference type="Pfam" id="PF00296"/>
    </source>
</evidence>
<dbReference type="PANTHER" id="PTHR43244:SF1">
    <property type="entry name" value="5,10-METHYLENETETRAHYDROMETHANOPTERIN REDUCTASE"/>
    <property type="match status" value="1"/>
</dbReference>
<name>A0A7I9V203_9ACTN</name>
<evidence type="ECO:0000313" key="3">
    <source>
        <dbReference type="EMBL" id="GED99425.1"/>
    </source>
</evidence>
<dbReference type="CDD" id="cd01097">
    <property type="entry name" value="Tetrahydromethanopterin_reductase"/>
    <property type="match status" value="1"/>
</dbReference>
<proteinExistence type="predicted"/>
<feature type="domain" description="Luciferase-like" evidence="2">
    <location>
        <begin position="15"/>
        <end position="281"/>
    </location>
</feature>
<protein>
    <submittedName>
        <fullName evidence="3">LLM class F420-dependent oxidoreductase</fullName>
    </submittedName>
</protein>
<dbReference type="InterPro" id="IPR011251">
    <property type="entry name" value="Luciferase-like_dom"/>
</dbReference>
<dbReference type="NCBIfam" id="TIGR03564">
    <property type="entry name" value="F420_MSMEG_4879"/>
    <property type="match status" value="1"/>
</dbReference>
<dbReference type="PANTHER" id="PTHR43244">
    <property type="match status" value="1"/>
</dbReference>
<dbReference type="Proteomes" id="UP000444980">
    <property type="component" value="Unassembled WGS sequence"/>
</dbReference>
<reference evidence="4" key="1">
    <citation type="submission" date="2019-06" db="EMBL/GenBank/DDBJ databases">
        <title>Gordonia isolated from sludge of a wastewater treatment plant.</title>
        <authorList>
            <person name="Tamura T."/>
            <person name="Aoyama K."/>
            <person name="Kang Y."/>
            <person name="Saito S."/>
            <person name="Akiyama N."/>
            <person name="Yazawa K."/>
            <person name="Gonoi T."/>
            <person name="Mikami Y."/>
        </authorList>
    </citation>
    <scope>NUCLEOTIDE SEQUENCE [LARGE SCALE GENOMIC DNA]</scope>
    <source>
        <strain evidence="4">NBRC 107697</strain>
    </source>
</reference>
<dbReference type="EMBL" id="BJOU01000019">
    <property type="protein sequence ID" value="GED99425.1"/>
    <property type="molecule type" value="Genomic_DNA"/>
</dbReference>
<dbReference type="InterPro" id="IPR019910">
    <property type="entry name" value="Lucif-like_OxRdtase_MSMEG_4879"/>
</dbReference>